<accession>S5DQ79</accession>
<feature type="transmembrane region" description="Helical" evidence="1">
    <location>
        <begin position="7"/>
        <end position="26"/>
    </location>
</feature>
<dbReference type="GO" id="GO:0016020">
    <property type="term" value="C:membrane"/>
    <property type="evidence" value="ECO:0007669"/>
    <property type="project" value="TreeGrafter"/>
</dbReference>
<name>S5DQ79_9ACTN</name>
<protein>
    <submittedName>
        <fullName evidence="2">Steroid 5-alpha reductase family enzyme</fullName>
    </submittedName>
</protein>
<dbReference type="PANTHER" id="PTHR32251">
    <property type="entry name" value="3-OXO-5-ALPHA-STEROID 4-DEHYDROGENASE"/>
    <property type="match status" value="1"/>
</dbReference>
<dbReference type="EMBL" id="KC811119">
    <property type="protein sequence ID" value="AGQ18995.1"/>
    <property type="molecule type" value="Genomic_DNA"/>
</dbReference>
<keyword evidence="1" id="KW-0472">Membrane</keyword>
<dbReference type="PANTHER" id="PTHR32251:SF17">
    <property type="entry name" value="STEROID 5-ALPHA REDUCTASE C-TERMINAL DOMAIN-CONTAINING PROTEIN"/>
    <property type="match status" value="1"/>
</dbReference>
<feature type="transmembrane region" description="Helical" evidence="1">
    <location>
        <begin position="164"/>
        <end position="183"/>
    </location>
</feature>
<keyword evidence="1" id="KW-0812">Transmembrane</keyword>
<dbReference type="InterPro" id="IPR010721">
    <property type="entry name" value="UstE-like"/>
</dbReference>
<feature type="transmembrane region" description="Helical" evidence="1">
    <location>
        <begin position="38"/>
        <end position="57"/>
    </location>
</feature>
<feature type="transmembrane region" description="Helical" evidence="1">
    <location>
        <begin position="64"/>
        <end position="82"/>
    </location>
</feature>
<reference evidence="2" key="1">
    <citation type="journal article" date="2013" name="Sci. Rep.">
        <title>Metagenomics uncovers a new group of low GC and ultra-small marine Actinobacteria.</title>
        <authorList>
            <person name="Ghai R."/>
            <person name="Mizuno C.M."/>
            <person name="Picazo A."/>
            <person name="Camacho A."/>
            <person name="Rodriguez-Valera F."/>
        </authorList>
    </citation>
    <scope>NUCLEOTIDE SEQUENCE</scope>
</reference>
<proteinExistence type="predicted"/>
<evidence type="ECO:0000256" key="1">
    <source>
        <dbReference type="SAM" id="Phobius"/>
    </source>
</evidence>
<dbReference type="PROSITE" id="PS50244">
    <property type="entry name" value="S5A_REDUCTASE"/>
    <property type="match status" value="1"/>
</dbReference>
<organism evidence="2">
    <name type="scientific">Candidatus Actinomarina minuta</name>
    <dbReference type="NCBI Taxonomy" id="1389454"/>
    <lineage>
        <taxon>Bacteria</taxon>
        <taxon>Bacillati</taxon>
        <taxon>Actinomycetota</taxon>
        <taxon>Actinomycetes</taxon>
        <taxon>Candidatus Actinomarinidae</taxon>
        <taxon>Candidatus Actinomarinales</taxon>
        <taxon>Candidatus Actinomarineae</taxon>
        <taxon>Candidatus Actinomarinaceae</taxon>
        <taxon>Candidatus Actinomarina</taxon>
    </lineage>
</organism>
<dbReference type="Gene3D" id="1.20.120.1630">
    <property type="match status" value="1"/>
</dbReference>
<feature type="transmembrane region" description="Helical" evidence="1">
    <location>
        <begin position="218"/>
        <end position="251"/>
    </location>
</feature>
<dbReference type="Pfam" id="PF06966">
    <property type="entry name" value="DUF1295"/>
    <property type="match status" value="1"/>
</dbReference>
<feature type="transmembrane region" description="Helical" evidence="1">
    <location>
        <begin position="132"/>
        <end position="158"/>
    </location>
</feature>
<evidence type="ECO:0000313" key="2">
    <source>
        <dbReference type="EMBL" id="AGQ18995.1"/>
    </source>
</evidence>
<dbReference type="AlphaFoldDB" id="S5DQ79"/>
<sequence>MNKQTQNIINVSLFLLVIYLYSFTAYNIETKILGFNSFKFLICMAVLIQFAIFLPSFIFQTEKFYDLTGSLTFISVTSIAYFSLDNPSTIDTILYLYVIIWAGRLGIFLFRRINKDGKDERFDKAKKKFFWFLQYWMGQASWVVFTAGASILAILSPVEAELEVLAFIGIFLWWSGFLIEVIADYQKRKFRETSDPKTKFISTGLWARSRHPNYFGEITLWVGMAVISLSSLSGIEYVTAIVSPVFVYLLLRKAEGVPMLERIADERYGELSDYQEYKANTPVLMMKIFK</sequence>
<feature type="transmembrane region" description="Helical" evidence="1">
    <location>
        <begin position="94"/>
        <end position="111"/>
    </location>
</feature>
<keyword evidence="1" id="KW-1133">Transmembrane helix</keyword>